<dbReference type="AlphaFoldDB" id="A0A814F474"/>
<reference evidence="1" key="1">
    <citation type="submission" date="2021-02" db="EMBL/GenBank/DDBJ databases">
        <authorList>
            <person name="Nowell W R."/>
        </authorList>
    </citation>
    <scope>NUCLEOTIDE SEQUENCE</scope>
</reference>
<dbReference type="Proteomes" id="UP000663854">
    <property type="component" value="Unassembled WGS sequence"/>
</dbReference>
<name>A0A814F474_9BILA</name>
<evidence type="ECO:0000313" key="1">
    <source>
        <dbReference type="EMBL" id="CAF0976321.1"/>
    </source>
</evidence>
<sequence>MLLLTCETFATHIITEMIYGIHLLLILQLPPDQRNNIDSTMNKMLGYLNDHNSRLKPNRKDGLVLDQIISTRVYSNICDLNRMIKFEDVYQRILELQKNIDEHQSLKYILTPIHWFYDQYAVYMPIYLSYESNEIEILENYLLSRFSQLKILNFHLQYCLRELFEEQMKDLRKKFHQQLTDIIMKILTTFKDLKTLIISNQRFDEHYLHVPTVTELTKLSTYLDINEIMKIYQSITF</sequence>
<evidence type="ECO:0000313" key="3">
    <source>
        <dbReference type="Proteomes" id="UP000663854"/>
    </source>
</evidence>
<organism evidence="1 3">
    <name type="scientific">Rotaria sordida</name>
    <dbReference type="NCBI Taxonomy" id="392033"/>
    <lineage>
        <taxon>Eukaryota</taxon>
        <taxon>Metazoa</taxon>
        <taxon>Spiralia</taxon>
        <taxon>Gnathifera</taxon>
        <taxon>Rotifera</taxon>
        <taxon>Eurotatoria</taxon>
        <taxon>Bdelloidea</taxon>
        <taxon>Philodinida</taxon>
        <taxon>Philodinidae</taxon>
        <taxon>Rotaria</taxon>
    </lineage>
</organism>
<accession>A0A814F474</accession>
<keyword evidence="4" id="KW-1185">Reference proteome</keyword>
<evidence type="ECO:0000313" key="4">
    <source>
        <dbReference type="Proteomes" id="UP000663870"/>
    </source>
</evidence>
<proteinExistence type="predicted"/>
<dbReference type="EMBL" id="CAJNOH010000267">
    <property type="protein sequence ID" value="CAF0976321.1"/>
    <property type="molecule type" value="Genomic_DNA"/>
</dbReference>
<comment type="caution">
    <text evidence="1">The sequence shown here is derived from an EMBL/GenBank/DDBJ whole genome shotgun (WGS) entry which is preliminary data.</text>
</comment>
<gene>
    <name evidence="2" type="ORF">JXQ802_LOCUS16116</name>
    <name evidence="1" type="ORF">PYM288_LOCUS13378</name>
</gene>
<evidence type="ECO:0000313" key="2">
    <source>
        <dbReference type="EMBL" id="CAF1040345.1"/>
    </source>
</evidence>
<dbReference type="Proteomes" id="UP000663870">
    <property type="component" value="Unassembled WGS sequence"/>
</dbReference>
<dbReference type="EMBL" id="CAJNOL010000385">
    <property type="protein sequence ID" value="CAF1040345.1"/>
    <property type="molecule type" value="Genomic_DNA"/>
</dbReference>
<protein>
    <submittedName>
        <fullName evidence="1">Uncharacterized protein</fullName>
    </submittedName>
</protein>